<dbReference type="SUPFAM" id="SSF48452">
    <property type="entry name" value="TPR-like"/>
    <property type="match status" value="1"/>
</dbReference>
<sequence length="325" mass="35791">MIVFPLILSWQFSSSEMLLVAGQAPQAARQKPGRQTTARAKRPIRLPGLTQALRINGLSTAEIIREIERRGVDFELTDENEQALLAAGATPEIIEAVRLNYRGILADPVGMYENDTQSNATATNNNASSWKQDAESSVNTPPPPTPGPDYDEIFDQGVAALRSEQADLALTHFTTAASLNPSDPRAFSMLGMTCLYWKPDLAMAERHMRRAIELGGSAALRVAHDHDGFFTSVCFGSLFISSQDVTFRADDGQHTFAATRDSIREFKLNAFVGSEYGAFHIKVRTGQNQTKNFNFAPRTQQRSESELAIRLYNAAGLTRLPPSRD</sequence>
<accession>A0ABX8B2Q2</accession>
<dbReference type="Gene3D" id="1.25.40.10">
    <property type="entry name" value="Tetratricopeptide repeat domain"/>
    <property type="match status" value="1"/>
</dbReference>
<evidence type="ECO:0000313" key="3">
    <source>
        <dbReference type="Proteomes" id="UP000677668"/>
    </source>
</evidence>
<evidence type="ECO:0008006" key="4">
    <source>
        <dbReference type="Google" id="ProtNLM"/>
    </source>
</evidence>
<dbReference type="Proteomes" id="UP000677668">
    <property type="component" value="Chromosome 2"/>
</dbReference>
<feature type="region of interest" description="Disordered" evidence="1">
    <location>
        <begin position="115"/>
        <end position="147"/>
    </location>
</feature>
<proteinExistence type="predicted"/>
<evidence type="ECO:0000256" key="1">
    <source>
        <dbReference type="SAM" id="MobiDB-lite"/>
    </source>
</evidence>
<name>A0ABX8B2Q2_9BACT</name>
<dbReference type="InterPro" id="IPR011990">
    <property type="entry name" value="TPR-like_helical_dom_sf"/>
</dbReference>
<dbReference type="RefSeq" id="WP_211423445.1">
    <property type="nucleotide sequence ID" value="NZ_CP072643.1"/>
</dbReference>
<evidence type="ECO:0000313" key="2">
    <source>
        <dbReference type="EMBL" id="QUV95209.1"/>
    </source>
</evidence>
<dbReference type="EMBL" id="CP072643">
    <property type="protein sequence ID" value="QUV95209.1"/>
    <property type="molecule type" value="Genomic_DNA"/>
</dbReference>
<reference evidence="2 3" key="1">
    <citation type="submission" date="2021-03" db="EMBL/GenBank/DDBJ databases">
        <title>Genomic and phenotypic characterization of Chloracidobacterium isolates provides evidence for multiple species.</title>
        <authorList>
            <person name="Saini M.K."/>
            <person name="Costas A.M.G."/>
            <person name="Tank M."/>
            <person name="Bryant D.A."/>
        </authorList>
    </citation>
    <scope>NUCLEOTIDE SEQUENCE [LARGE SCALE GENOMIC DNA]</scope>
    <source>
        <strain evidence="2 3">N</strain>
    </source>
</reference>
<feature type="compositionally biased region" description="Low complexity" evidence="1">
    <location>
        <begin position="115"/>
        <end position="129"/>
    </location>
</feature>
<keyword evidence="3" id="KW-1185">Reference proteome</keyword>
<protein>
    <recommendedName>
        <fullName evidence="4">Tetratricopeptide repeat protein</fullName>
    </recommendedName>
</protein>
<organism evidence="2 3">
    <name type="scientific">Chloracidobacterium sp. N</name>
    <dbReference type="NCBI Taxonomy" id="2821540"/>
    <lineage>
        <taxon>Bacteria</taxon>
        <taxon>Pseudomonadati</taxon>
        <taxon>Acidobacteriota</taxon>
        <taxon>Terriglobia</taxon>
        <taxon>Terriglobales</taxon>
        <taxon>Acidobacteriaceae</taxon>
        <taxon>Chloracidobacterium</taxon>
        <taxon>Chloracidobacterium aggregatum</taxon>
    </lineage>
</organism>
<gene>
    <name evidence="2" type="ORF">J8C05_14410</name>
</gene>